<dbReference type="EMBL" id="FQZT01000008">
    <property type="protein sequence ID" value="SHJ43044.1"/>
    <property type="molecule type" value="Genomic_DNA"/>
</dbReference>
<keyword evidence="3" id="KW-1185">Reference proteome</keyword>
<evidence type="ECO:0000313" key="3">
    <source>
        <dbReference type="Proteomes" id="UP000184171"/>
    </source>
</evidence>
<name>A0A1M6J8Q4_MALRU</name>
<dbReference type="RefSeq" id="WP_072908923.1">
    <property type="nucleotide sequence ID" value="NZ_FQZT01000008.1"/>
</dbReference>
<sequence>MTKEELATFNGQNGQPTYVAVSGTIYDVSESKMWVDGNHVNAHSAGQDLTDELKSAPHVRTVVERFPVVGKLENEPEKKKKRFGLF</sequence>
<protein>
    <submittedName>
        <fullName evidence="2">Predicted heme/steroid binding protein</fullName>
    </submittedName>
</protein>
<organism evidence="2 3">
    <name type="scientific">Malonomonas rubra DSM 5091</name>
    <dbReference type="NCBI Taxonomy" id="1122189"/>
    <lineage>
        <taxon>Bacteria</taxon>
        <taxon>Pseudomonadati</taxon>
        <taxon>Thermodesulfobacteriota</taxon>
        <taxon>Desulfuromonadia</taxon>
        <taxon>Desulfuromonadales</taxon>
        <taxon>Geopsychrobacteraceae</taxon>
        <taxon>Malonomonas</taxon>
    </lineage>
</organism>
<dbReference type="AlphaFoldDB" id="A0A1M6J8Q4"/>
<dbReference type="Gene3D" id="3.10.120.10">
    <property type="entry name" value="Cytochrome b5-like heme/steroid binding domain"/>
    <property type="match status" value="1"/>
</dbReference>
<evidence type="ECO:0000313" key="2">
    <source>
        <dbReference type="EMBL" id="SHJ43044.1"/>
    </source>
</evidence>
<dbReference type="STRING" id="1122189.SAMN02745165_02344"/>
<dbReference type="SUPFAM" id="SSF55856">
    <property type="entry name" value="Cytochrome b5-like heme/steroid binding domain"/>
    <property type="match status" value="1"/>
</dbReference>
<dbReference type="Pfam" id="PF00173">
    <property type="entry name" value="Cyt-b5"/>
    <property type="match status" value="1"/>
</dbReference>
<gene>
    <name evidence="2" type="ORF">SAMN02745165_02344</name>
</gene>
<dbReference type="InterPro" id="IPR036400">
    <property type="entry name" value="Cyt_B5-like_heme/steroid_sf"/>
</dbReference>
<dbReference type="Proteomes" id="UP000184171">
    <property type="component" value="Unassembled WGS sequence"/>
</dbReference>
<dbReference type="InterPro" id="IPR001199">
    <property type="entry name" value="Cyt_B5-like_heme/steroid-bd"/>
</dbReference>
<dbReference type="SMART" id="SM01117">
    <property type="entry name" value="Cyt-b5"/>
    <property type="match status" value="1"/>
</dbReference>
<feature type="domain" description="Cytochrome b5 heme-binding" evidence="1">
    <location>
        <begin position="1"/>
        <end position="73"/>
    </location>
</feature>
<evidence type="ECO:0000259" key="1">
    <source>
        <dbReference type="SMART" id="SM01117"/>
    </source>
</evidence>
<reference evidence="2 3" key="1">
    <citation type="submission" date="2016-11" db="EMBL/GenBank/DDBJ databases">
        <authorList>
            <person name="Jaros S."/>
            <person name="Januszkiewicz K."/>
            <person name="Wedrychowicz H."/>
        </authorList>
    </citation>
    <scope>NUCLEOTIDE SEQUENCE [LARGE SCALE GENOMIC DNA]</scope>
    <source>
        <strain evidence="2 3">DSM 5091</strain>
    </source>
</reference>
<accession>A0A1M6J8Q4</accession>
<proteinExistence type="predicted"/>
<dbReference type="OrthoDB" id="9785263at2"/>